<feature type="region of interest" description="Disordered" evidence="1">
    <location>
        <begin position="1"/>
        <end position="24"/>
    </location>
</feature>
<dbReference type="KEGG" id="pfd:PFDG_05130"/>
<proteinExistence type="predicted"/>
<dbReference type="AlphaFoldDB" id="A0A0L7M9T0"/>
<evidence type="ECO:0000256" key="1">
    <source>
        <dbReference type="SAM" id="MobiDB-lite"/>
    </source>
</evidence>
<evidence type="ECO:0000313" key="2">
    <source>
        <dbReference type="EMBL" id="KOB89581.1"/>
    </source>
</evidence>
<gene>
    <name evidence="2" type="ORF">PFDG_05130</name>
</gene>
<protein>
    <submittedName>
        <fullName evidence="2">Uncharacterized protein</fullName>
    </submittedName>
</protein>
<sequence>MALGNKGKEEKRVNEKKGGNTPPSRYGMMIILLLNISGFASNNRKGISHTRLYAIPILHDRNTSRDIGRGIRTNSSSYYNIRQKFINVDYNVSER</sequence>
<dbReference type="Proteomes" id="UP000054282">
    <property type="component" value="Unassembled WGS sequence"/>
</dbReference>
<reference evidence="3" key="1">
    <citation type="submission" date="2006-09" db="EMBL/GenBank/DDBJ databases">
        <title>Annotation of Plasmodium falciparum Dd2.</title>
        <authorList>
            <consortium name="The Broad Institute Genome Sequencing Platform"/>
            <person name="Volkman S.K."/>
            <person name="Neafsey D.E."/>
            <person name="Dash A.P."/>
            <person name="Chitnis C.E."/>
            <person name="Hartl D.L."/>
            <person name="Young S.K."/>
            <person name="Zeng Q."/>
            <person name="Koehrsen M."/>
            <person name="Alvarado L."/>
            <person name="Berlin A."/>
            <person name="Borenstein D."/>
            <person name="Chapman S.B."/>
            <person name="Chen Z."/>
            <person name="Engels R."/>
            <person name="Freedman E."/>
            <person name="Gellesch M."/>
            <person name="Goldberg J."/>
            <person name="Griggs A."/>
            <person name="Gujja S."/>
            <person name="Heilman E.R."/>
            <person name="Heiman D.I."/>
            <person name="Howarth C."/>
            <person name="Jen D."/>
            <person name="Larson L."/>
            <person name="Mehta T."/>
            <person name="Neiman D."/>
            <person name="Park D."/>
            <person name="Pearson M."/>
            <person name="Roberts A."/>
            <person name="Saif S."/>
            <person name="Shea T."/>
            <person name="Shenoy N."/>
            <person name="Sisk P."/>
            <person name="Stolte C."/>
            <person name="Sykes S."/>
            <person name="Walk T."/>
            <person name="White J."/>
            <person name="Yandava C."/>
            <person name="Haas B."/>
            <person name="Henn M.R."/>
            <person name="Nusbaum C."/>
            <person name="Birren B."/>
        </authorList>
    </citation>
    <scope>NUCLEOTIDE SEQUENCE [LARGE SCALE GENOMIC DNA]</scope>
</reference>
<accession>A0A0L7M9T0</accession>
<reference evidence="3" key="2">
    <citation type="submission" date="2006-09" db="EMBL/GenBank/DDBJ databases">
        <title>The genome sequence of Plasmodium falciparum Dd2.</title>
        <authorList>
            <consortium name="The Broad Institute Genome Sequencing Platform"/>
            <person name="Birren B."/>
            <person name="Lander E."/>
            <person name="Galagan J."/>
            <person name="Nusbaum C."/>
            <person name="Devon K."/>
            <person name="Henn M."/>
            <person name="Jaffe D."/>
            <person name="Butler J."/>
            <person name="Alvarez P."/>
            <person name="Gnerre S."/>
            <person name="Grabherr M."/>
            <person name="Kleber M."/>
            <person name="Mauceli E."/>
            <person name="Brockman W."/>
            <person name="MacCallum I.A."/>
            <person name="Rounsley S."/>
            <person name="Young S."/>
            <person name="LaButti K."/>
            <person name="Pushparaj V."/>
            <person name="DeCaprio D."/>
            <person name="Crawford M."/>
            <person name="Koehrsen M."/>
            <person name="Engels R."/>
            <person name="Montgomery P."/>
            <person name="Pearson M."/>
            <person name="Howarth C."/>
            <person name="Larson L."/>
            <person name="Luoma S."/>
            <person name="White J."/>
            <person name="Kodira C."/>
            <person name="Zeng Q."/>
            <person name="O'Leary S."/>
            <person name="Yandava C."/>
            <person name="Alvarado L."/>
            <person name="Wirth D."/>
            <person name="Volkman S."/>
            <person name="Hartl D."/>
        </authorList>
    </citation>
    <scope>NUCLEOTIDE SEQUENCE [LARGE SCALE GENOMIC DNA]</scope>
</reference>
<evidence type="ECO:0000313" key="3">
    <source>
        <dbReference type="Proteomes" id="UP000054282"/>
    </source>
</evidence>
<feature type="compositionally biased region" description="Basic and acidic residues" evidence="1">
    <location>
        <begin position="1"/>
        <end position="18"/>
    </location>
</feature>
<dbReference type="EMBL" id="GG702696">
    <property type="protein sequence ID" value="KOB89581.1"/>
    <property type="molecule type" value="Genomic_DNA"/>
</dbReference>
<organism evidence="2 3">
    <name type="scientific">Plasmodium falciparum (isolate Dd2)</name>
    <dbReference type="NCBI Taxonomy" id="57267"/>
    <lineage>
        <taxon>Eukaryota</taxon>
        <taxon>Sar</taxon>
        <taxon>Alveolata</taxon>
        <taxon>Apicomplexa</taxon>
        <taxon>Aconoidasida</taxon>
        <taxon>Haemosporida</taxon>
        <taxon>Plasmodiidae</taxon>
        <taxon>Plasmodium</taxon>
        <taxon>Plasmodium (Laverania)</taxon>
    </lineage>
</organism>
<name>A0A0L7M9T0_PLAF4</name>